<feature type="region of interest" description="Disordered" evidence="1">
    <location>
        <begin position="192"/>
        <end position="236"/>
    </location>
</feature>
<evidence type="ECO:0000256" key="1">
    <source>
        <dbReference type="SAM" id="MobiDB-lite"/>
    </source>
</evidence>
<comment type="caution">
    <text evidence="2">The sequence shown here is derived from an EMBL/GenBank/DDBJ whole genome shotgun (WGS) entry which is preliminary data.</text>
</comment>
<feature type="region of interest" description="Disordered" evidence="1">
    <location>
        <begin position="392"/>
        <end position="412"/>
    </location>
</feature>
<dbReference type="AlphaFoldDB" id="A0A6A4TF65"/>
<dbReference type="Proteomes" id="UP000438429">
    <property type="component" value="Unassembled WGS sequence"/>
</dbReference>
<feature type="region of interest" description="Disordered" evidence="1">
    <location>
        <begin position="71"/>
        <end position="108"/>
    </location>
</feature>
<reference evidence="2 3" key="1">
    <citation type="submission" date="2019-06" db="EMBL/GenBank/DDBJ databases">
        <title>Draft genomes of female and male turbot (Scophthalmus maximus).</title>
        <authorList>
            <person name="Xu H."/>
            <person name="Xu X.-W."/>
            <person name="Shao C."/>
            <person name="Chen S."/>
        </authorList>
    </citation>
    <scope>NUCLEOTIDE SEQUENCE [LARGE SCALE GENOMIC DNA]</scope>
    <source>
        <strain evidence="2">Ysfricsl-2016a</strain>
        <tissue evidence="2">Blood</tissue>
    </source>
</reference>
<accession>A0A6A4TF65</accession>
<protein>
    <submittedName>
        <fullName evidence="2">Uncharacterized protein</fullName>
    </submittedName>
</protein>
<feature type="region of interest" description="Disordered" evidence="1">
    <location>
        <begin position="277"/>
        <end position="300"/>
    </location>
</feature>
<feature type="region of interest" description="Disordered" evidence="1">
    <location>
        <begin position="495"/>
        <end position="522"/>
    </location>
</feature>
<organism evidence="2 3">
    <name type="scientific">Scophthalmus maximus</name>
    <name type="common">Turbot</name>
    <name type="synonym">Psetta maxima</name>
    <dbReference type="NCBI Taxonomy" id="52904"/>
    <lineage>
        <taxon>Eukaryota</taxon>
        <taxon>Metazoa</taxon>
        <taxon>Chordata</taxon>
        <taxon>Craniata</taxon>
        <taxon>Vertebrata</taxon>
        <taxon>Euteleostomi</taxon>
        <taxon>Actinopterygii</taxon>
        <taxon>Neopterygii</taxon>
        <taxon>Teleostei</taxon>
        <taxon>Neoteleostei</taxon>
        <taxon>Acanthomorphata</taxon>
        <taxon>Carangaria</taxon>
        <taxon>Pleuronectiformes</taxon>
        <taxon>Pleuronectoidei</taxon>
        <taxon>Scophthalmidae</taxon>
        <taxon>Scophthalmus</taxon>
    </lineage>
</organism>
<feature type="compositionally biased region" description="Basic and acidic residues" evidence="1">
    <location>
        <begin position="76"/>
        <end position="94"/>
    </location>
</feature>
<name>A0A6A4TF65_SCOMX</name>
<gene>
    <name evidence="2" type="ORF">F2P81_005932</name>
</gene>
<proteinExistence type="predicted"/>
<evidence type="ECO:0000313" key="2">
    <source>
        <dbReference type="EMBL" id="KAF0042400.1"/>
    </source>
</evidence>
<dbReference type="EMBL" id="VEVO01000005">
    <property type="protein sequence ID" value="KAF0042400.1"/>
    <property type="molecule type" value="Genomic_DNA"/>
</dbReference>
<evidence type="ECO:0000313" key="3">
    <source>
        <dbReference type="Proteomes" id="UP000438429"/>
    </source>
</evidence>
<sequence length="588" mass="66176">MHENSTNFKNSLDRIIYKYSKLQYQGGGTEVDLVHINTRTQDITRDSQLDFTYEDVGFDETCASSCQFAGDNNDDGMARGDIPESTKSSLDKSEQNISETELQPEDRDEELEMTLRRHGTSLVELYPSFIDRIERAWHRRNLSEAADSVLRKYRKWRQHSNRGSPDNTFNVTLRQTNDVPGEMTSGMLLEENVSSPEDRQFTRGQPAHRSPSQLASDLPGLRAQQPSPGRERGWLRRAQHQPVLVMDLYGACETSVPKGISLNQTFTVCELSQLGGQPRTYGASPSRHPSASPDPSLRSKRLSLTAHPEAAPGGSVYASDIYSSPVRQSPLKARMMSSLGGSPRPFLMSPRDFSFECFSREPTRPRLRSTSLSSPTQRPTVPLRVLQARDSHLSPEPRLHSPQSAKAGRPKLRRHLSFDSSLPSTGSPKTLDEDLMKLYHNFVCLNKSSFFSSHPCRLCRAKSPEASRGHYSSSLSALALSPHCSVLRKRHRELGWSGHPRSKRSRDENCTSSPGSKRHGNEMLRRHLLRPELCRDDFSCSSSQHSPQRRSADAHQAQTGKTFICRCVFRSWSASSIKTLYYTELLIS</sequence>